<dbReference type="EMBL" id="JABSTR010000004">
    <property type="protein sequence ID" value="KAH9367163.1"/>
    <property type="molecule type" value="Genomic_DNA"/>
</dbReference>
<keyword evidence="3" id="KW-1185">Reference proteome</keyword>
<dbReference type="Proteomes" id="UP000821853">
    <property type="component" value="Chromosome 2"/>
</dbReference>
<protein>
    <recommendedName>
        <fullName evidence="1">LEM domain-containing protein</fullName>
    </recommendedName>
</protein>
<gene>
    <name evidence="2" type="ORF">HPB48_014761</name>
</gene>
<organism evidence="2 3">
    <name type="scientific">Haemaphysalis longicornis</name>
    <name type="common">Bush tick</name>
    <dbReference type="NCBI Taxonomy" id="44386"/>
    <lineage>
        <taxon>Eukaryota</taxon>
        <taxon>Metazoa</taxon>
        <taxon>Ecdysozoa</taxon>
        <taxon>Arthropoda</taxon>
        <taxon>Chelicerata</taxon>
        <taxon>Arachnida</taxon>
        <taxon>Acari</taxon>
        <taxon>Parasitiformes</taxon>
        <taxon>Ixodida</taxon>
        <taxon>Ixodoidea</taxon>
        <taxon>Ixodidae</taxon>
        <taxon>Haemaphysalinae</taxon>
        <taxon>Haemaphysalis</taxon>
    </lineage>
</organism>
<sequence length="75" mass="8383">MTACTGTKALYKKVVKLGHAALQKTSERTHPMTSVEEMDAAELRTELKAIGISTAVKAVGKLREMLRREREKRLN</sequence>
<name>A0A9J6FWK6_HAELO</name>
<evidence type="ECO:0000313" key="2">
    <source>
        <dbReference type="EMBL" id="KAH9367163.1"/>
    </source>
</evidence>
<dbReference type="AlphaFoldDB" id="A0A9J6FWK6"/>
<proteinExistence type="predicted"/>
<dbReference type="VEuPathDB" id="VectorBase:HLOH_052238"/>
<feature type="domain" description="LEM" evidence="1">
    <location>
        <begin position="32"/>
        <end position="75"/>
    </location>
</feature>
<evidence type="ECO:0000259" key="1">
    <source>
        <dbReference type="PROSITE" id="PS50954"/>
    </source>
</evidence>
<reference evidence="2 3" key="1">
    <citation type="journal article" date="2020" name="Cell">
        <title>Large-Scale Comparative Analyses of Tick Genomes Elucidate Their Genetic Diversity and Vector Capacities.</title>
        <authorList>
            <consortium name="Tick Genome and Microbiome Consortium (TIGMIC)"/>
            <person name="Jia N."/>
            <person name="Wang J."/>
            <person name="Shi W."/>
            <person name="Du L."/>
            <person name="Sun Y."/>
            <person name="Zhan W."/>
            <person name="Jiang J.F."/>
            <person name="Wang Q."/>
            <person name="Zhang B."/>
            <person name="Ji P."/>
            <person name="Bell-Sakyi L."/>
            <person name="Cui X.M."/>
            <person name="Yuan T.T."/>
            <person name="Jiang B.G."/>
            <person name="Yang W.F."/>
            <person name="Lam T.T."/>
            <person name="Chang Q.C."/>
            <person name="Ding S.J."/>
            <person name="Wang X.J."/>
            <person name="Zhu J.G."/>
            <person name="Ruan X.D."/>
            <person name="Zhao L."/>
            <person name="Wei J.T."/>
            <person name="Ye R.Z."/>
            <person name="Que T.C."/>
            <person name="Du C.H."/>
            <person name="Zhou Y.H."/>
            <person name="Cheng J.X."/>
            <person name="Dai P.F."/>
            <person name="Guo W.B."/>
            <person name="Han X.H."/>
            <person name="Huang E.J."/>
            <person name="Li L.F."/>
            <person name="Wei W."/>
            <person name="Gao Y.C."/>
            <person name="Liu J.Z."/>
            <person name="Shao H.Z."/>
            <person name="Wang X."/>
            <person name="Wang C.C."/>
            <person name="Yang T.C."/>
            <person name="Huo Q.B."/>
            <person name="Li W."/>
            <person name="Chen H.Y."/>
            <person name="Chen S.E."/>
            <person name="Zhou L.G."/>
            <person name="Ni X.B."/>
            <person name="Tian J.H."/>
            <person name="Sheng Y."/>
            <person name="Liu T."/>
            <person name="Pan Y.S."/>
            <person name="Xia L.Y."/>
            <person name="Li J."/>
            <person name="Zhao F."/>
            <person name="Cao W.C."/>
        </authorList>
    </citation>
    <scope>NUCLEOTIDE SEQUENCE [LARGE SCALE GENOMIC DNA]</scope>
    <source>
        <strain evidence="2">HaeL-2018</strain>
    </source>
</reference>
<comment type="caution">
    <text evidence="2">The sequence shown here is derived from an EMBL/GenBank/DDBJ whole genome shotgun (WGS) entry which is preliminary data.</text>
</comment>
<dbReference type="PROSITE" id="PS50954">
    <property type="entry name" value="LEM"/>
    <property type="match status" value="1"/>
</dbReference>
<dbReference type="InterPro" id="IPR003887">
    <property type="entry name" value="LEM_dom"/>
</dbReference>
<accession>A0A9J6FWK6</accession>
<evidence type="ECO:0000313" key="3">
    <source>
        <dbReference type="Proteomes" id="UP000821853"/>
    </source>
</evidence>